<dbReference type="Proteomes" id="UP000095192">
    <property type="component" value="Unassembled WGS sequence"/>
</dbReference>
<evidence type="ECO:0000259" key="10">
    <source>
        <dbReference type="SMART" id="SM00968"/>
    </source>
</evidence>
<feature type="compositionally biased region" description="Basic and acidic residues" evidence="9">
    <location>
        <begin position="171"/>
        <end position="180"/>
    </location>
</feature>
<dbReference type="SUPFAM" id="SSF52540">
    <property type="entry name" value="P-loop containing nucleoside triphosphate hydrolases"/>
    <property type="match status" value="1"/>
</dbReference>
<comment type="subcellular location">
    <subcellularLocation>
        <location evidence="1">Nucleus</location>
    </subcellularLocation>
</comment>
<evidence type="ECO:0000313" key="12">
    <source>
        <dbReference type="Proteomes" id="UP000095192"/>
    </source>
</evidence>
<dbReference type="EMBL" id="JROU02000526">
    <property type="protein sequence ID" value="OEH79046.1"/>
    <property type="molecule type" value="Genomic_DNA"/>
</dbReference>
<evidence type="ECO:0000256" key="6">
    <source>
        <dbReference type="ARBA" id="ARBA00023067"/>
    </source>
</evidence>
<feature type="coiled-coil region" evidence="8">
    <location>
        <begin position="730"/>
        <end position="820"/>
    </location>
</feature>
<dbReference type="Pfam" id="PF06470">
    <property type="entry name" value="SMC_hinge"/>
    <property type="match status" value="1"/>
</dbReference>
<feature type="domain" description="SMC hinge" evidence="10">
    <location>
        <begin position="534"/>
        <end position="657"/>
    </location>
</feature>
<dbReference type="InterPro" id="IPR010935">
    <property type="entry name" value="SMC_hinge"/>
</dbReference>
<dbReference type="GO" id="GO:0016887">
    <property type="term" value="F:ATP hydrolysis activity"/>
    <property type="evidence" value="ECO:0007669"/>
    <property type="project" value="InterPro"/>
</dbReference>
<organism evidence="11 12">
    <name type="scientific">Cyclospora cayetanensis</name>
    <dbReference type="NCBI Taxonomy" id="88456"/>
    <lineage>
        <taxon>Eukaryota</taxon>
        <taxon>Sar</taxon>
        <taxon>Alveolata</taxon>
        <taxon>Apicomplexa</taxon>
        <taxon>Conoidasida</taxon>
        <taxon>Coccidia</taxon>
        <taxon>Eucoccidiorida</taxon>
        <taxon>Eimeriorina</taxon>
        <taxon>Eimeriidae</taxon>
        <taxon>Cyclospora</taxon>
    </lineage>
</organism>
<dbReference type="PANTHER" id="PTHR18937:SF172">
    <property type="entry name" value="STRUCTURAL MAINTENANCE OF CHROMOSOMES PROTEIN"/>
    <property type="match status" value="1"/>
</dbReference>
<evidence type="ECO:0000256" key="1">
    <source>
        <dbReference type="ARBA" id="ARBA00004123"/>
    </source>
</evidence>
<dbReference type="Gene3D" id="3.40.50.300">
    <property type="entry name" value="P-loop containing nucleotide triphosphate hydrolases"/>
    <property type="match status" value="2"/>
</dbReference>
<dbReference type="GO" id="GO:0007076">
    <property type="term" value="P:mitotic chromosome condensation"/>
    <property type="evidence" value="ECO:0007669"/>
    <property type="project" value="TreeGrafter"/>
</dbReference>
<proteinExistence type="inferred from homology"/>
<keyword evidence="3" id="KW-0547">Nucleotide-binding</keyword>
<sequence length="1020" mass="111833">MLSSGVQVTAARKGPAGGPLTVADLLASAHRGAASAAEATPVALPLSPVASGLPAQAQAQGEDLSSSLALSALEPLSALERPPTGAPPGTPIRRLMIERVVLENFKSYNKKRVIGPFHKRFTAIVGPNGSGKSNVIDAMLFVFGRRAQQIRLRKVTELIHNSAAASAAARAGDEEGDPARPKKKHASGDTAASEKQQEEHALIDRASVSIFFQEIIDPRPEETGLLEFLEDLVGSNRFVEPIEKASEQFDELCQQVHTAICGGEGDGGSVHCSIHEGRVVQRSTRVARYQEKANRMRCASTELRRLEGPKEEALESLKADRHAAGAKLLLAAIFRRIEGEAATHVEQLKAVEAECATAERALQKLVVRDEELRAELVGEQRDAAHEADKVKKAEEAVETAKEAVEQYQESIKGEVQQLSEAHVAAEKLLLQQQQQVDKHLTATAKTTSALEMLERKERQIRERQQQAQAALKQSAEEGNGDAHIGARAEAARYKRPTQTGKLPVFSAEQQRQETRCSGRLQSLLAQEKRQGKLRGLIDRLGELGSIDTQYEKAFLAASGGFSGFFVVEAPEDATELFALLRAHELGRCNVLALRVLEKDLSQRLEEADREAATWKDSSAPRLLDLLRFSSPRLRVAFFKAVGSTRVAQDMDHASHIAYSLRQRETERHLERQRVEAESALELLQQDMAAAQLHVASAGALQSTLHAAVKEQESVVSSLLQKLQNAGGEEMHQRRAKLLKAERALNRLKEEAGRQQEELAAKRAEALRTARDANRLKREILTHEKRTEGLQEALAALENEAKDKRRELRSKEAEVREAATLREDAKTHLEALRGRRKAEFVAAFAVIAAKLKETYRMLSQGGDAELELGDPADPFAEGVILSIRPPKKRGERTLSSLSLVFALHHYKPTCVYFLDEIDAALDHRNVAILGAFVLQKARDAQFIIISLRNQLFELANRLVGIYKTFDATKSVSLDPSRLAADESENQKQQHQLDTCGGTPGNSSGISLALPAPPLLPVLPGL</sequence>
<evidence type="ECO:0000256" key="9">
    <source>
        <dbReference type="SAM" id="MobiDB-lite"/>
    </source>
</evidence>
<dbReference type="InterPro" id="IPR027417">
    <property type="entry name" value="P-loop_NTPase"/>
</dbReference>
<evidence type="ECO:0000313" key="11">
    <source>
        <dbReference type="EMBL" id="OEH79046.1"/>
    </source>
</evidence>
<dbReference type="GO" id="GO:0000796">
    <property type="term" value="C:condensin complex"/>
    <property type="evidence" value="ECO:0007669"/>
    <property type="project" value="TreeGrafter"/>
</dbReference>
<dbReference type="VEuPathDB" id="ToxoDB:LOC34619651"/>
<evidence type="ECO:0000256" key="4">
    <source>
        <dbReference type="ARBA" id="ARBA00022840"/>
    </source>
</evidence>
<evidence type="ECO:0000256" key="7">
    <source>
        <dbReference type="ARBA" id="ARBA00023242"/>
    </source>
</evidence>
<dbReference type="VEuPathDB" id="ToxoDB:cyc_02865"/>
<keyword evidence="12" id="KW-1185">Reference proteome</keyword>
<evidence type="ECO:0000256" key="8">
    <source>
        <dbReference type="SAM" id="Coils"/>
    </source>
</evidence>
<keyword evidence="6" id="KW-0226">DNA condensation</keyword>
<dbReference type="SUPFAM" id="SSF75553">
    <property type="entry name" value="Smc hinge domain"/>
    <property type="match status" value="1"/>
</dbReference>
<keyword evidence="7" id="KW-0539">Nucleus</keyword>
<evidence type="ECO:0000256" key="3">
    <source>
        <dbReference type="ARBA" id="ARBA00022741"/>
    </source>
</evidence>
<dbReference type="PANTHER" id="PTHR18937">
    <property type="entry name" value="STRUCTURAL MAINTENANCE OF CHROMOSOMES SMC FAMILY MEMBER"/>
    <property type="match status" value="1"/>
</dbReference>
<dbReference type="PIRSF" id="PIRSF005719">
    <property type="entry name" value="SMC"/>
    <property type="match status" value="1"/>
</dbReference>
<reference evidence="11 12" key="1">
    <citation type="journal article" date="2016" name="BMC Genomics">
        <title>Comparative genomics reveals Cyclospora cayetanensis possesses coccidia-like metabolism and invasion components but unique surface antigens.</title>
        <authorList>
            <person name="Liu S."/>
            <person name="Wang L."/>
            <person name="Zheng H."/>
            <person name="Xu Z."/>
            <person name="Roellig D.M."/>
            <person name="Li N."/>
            <person name="Frace M.A."/>
            <person name="Tang K."/>
            <person name="Arrowood M.J."/>
            <person name="Moss D.M."/>
            <person name="Zhang L."/>
            <person name="Feng Y."/>
            <person name="Xiao L."/>
        </authorList>
    </citation>
    <scope>NUCLEOTIDE SEQUENCE [LARGE SCALE GENOMIC DNA]</scope>
    <source>
        <strain evidence="11 12">CHN_HEN01</strain>
    </source>
</reference>
<feature type="region of interest" description="Disordered" evidence="9">
    <location>
        <begin position="976"/>
        <end position="995"/>
    </location>
</feature>
<protein>
    <submittedName>
        <fullName evidence="11">SMC N-terminal domain-containing protein</fullName>
    </submittedName>
</protein>
<comment type="similarity">
    <text evidence="2">Belongs to the SMC family. SMC4 subfamily.</text>
</comment>
<gene>
    <name evidence="11" type="ORF">cyc_02865</name>
</gene>
<dbReference type="Gene3D" id="1.20.1060.20">
    <property type="match status" value="1"/>
</dbReference>
<dbReference type="SMART" id="SM00968">
    <property type="entry name" value="SMC_hinge"/>
    <property type="match status" value="1"/>
</dbReference>
<dbReference type="InterPro" id="IPR036277">
    <property type="entry name" value="SMC_hinge_sf"/>
</dbReference>
<evidence type="ECO:0000256" key="2">
    <source>
        <dbReference type="ARBA" id="ARBA00006005"/>
    </source>
</evidence>
<dbReference type="InParanoid" id="A0A1D3D6G3"/>
<dbReference type="InterPro" id="IPR024704">
    <property type="entry name" value="SMC"/>
</dbReference>
<dbReference type="InterPro" id="IPR003395">
    <property type="entry name" value="RecF/RecN/SMC_N"/>
</dbReference>
<dbReference type="AlphaFoldDB" id="A0A1D3D6G3"/>
<dbReference type="Pfam" id="PF02463">
    <property type="entry name" value="SMC_N"/>
    <property type="match status" value="2"/>
</dbReference>
<keyword evidence="5 8" id="KW-0175">Coiled coil</keyword>
<evidence type="ECO:0000256" key="5">
    <source>
        <dbReference type="ARBA" id="ARBA00023054"/>
    </source>
</evidence>
<feature type="region of interest" description="Disordered" evidence="9">
    <location>
        <begin position="166"/>
        <end position="199"/>
    </location>
</feature>
<dbReference type="GO" id="GO:0005634">
    <property type="term" value="C:nucleus"/>
    <property type="evidence" value="ECO:0007669"/>
    <property type="project" value="UniProtKB-SubCell"/>
</dbReference>
<dbReference type="FunCoup" id="A0A1D3D6G3">
    <property type="interactions" value="229"/>
</dbReference>
<keyword evidence="4" id="KW-0067">ATP-binding</keyword>
<feature type="coiled-coil region" evidence="8">
    <location>
        <begin position="666"/>
        <end position="693"/>
    </location>
</feature>
<dbReference type="GO" id="GO:0005524">
    <property type="term" value="F:ATP binding"/>
    <property type="evidence" value="ECO:0007669"/>
    <property type="project" value="UniProtKB-KW"/>
</dbReference>
<accession>A0A1D3D6G3</accession>
<comment type="caution">
    <text evidence="11">The sequence shown here is derived from an EMBL/GenBank/DDBJ whole genome shotgun (WGS) entry which is preliminary data.</text>
</comment>
<name>A0A1D3D6G3_9EIME</name>
<feature type="region of interest" description="Disordered" evidence="9">
    <location>
        <begin position="458"/>
        <end position="481"/>
    </location>
</feature>
<feature type="compositionally biased region" description="Low complexity" evidence="9">
    <location>
        <begin position="465"/>
        <end position="477"/>
    </location>
</feature>